<organism evidence="1 2">
    <name type="scientific">Naja naja</name>
    <name type="common">Indian cobra</name>
    <dbReference type="NCBI Taxonomy" id="35670"/>
    <lineage>
        <taxon>Eukaryota</taxon>
        <taxon>Metazoa</taxon>
        <taxon>Chordata</taxon>
        <taxon>Craniata</taxon>
        <taxon>Vertebrata</taxon>
        <taxon>Euteleostomi</taxon>
        <taxon>Lepidosauria</taxon>
        <taxon>Squamata</taxon>
        <taxon>Bifurcata</taxon>
        <taxon>Unidentata</taxon>
        <taxon>Episquamata</taxon>
        <taxon>Toxicofera</taxon>
        <taxon>Serpentes</taxon>
        <taxon>Colubroidea</taxon>
        <taxon>Elapidae</taxon>
        <taxon>Elapinae</taxon>
        <taxon>Naja</taxon>
    </lineage>
</organism>
<sequence length="97" mass="10811">MVWHQGLHNPIPNFNLHLKTEVHLPKPKSECPPPITWGQVKATTYQAQQQLNQASLPQTPENLVAAVFSIITANSVIDEETAEVYVCKLTSDSKHIV</sequence>
<reference evidence="1" key="2">
    <citation type="submission" date="2025-09" db="UniProtKB">
        <authorList>
            <consortium name="Ensembl"/>
        </authorList>
    </citation>
    <scope>IDENTIFICATION</scope>
</reference>
<keyword evidence="2" id="KW-1185">Reference proteome</keyword>
<dbReference type="Ensembl" id="ENSNNAT00000013698.1">
    <property type="protein sequence ID" value="ENSNNAP00000013090.1"/>
    <property type="gene ID" value="ENSNNAG00000008813.1"/>
</dbReference>
<dbReference type="OMA" id="CEEMPEN"/>
<evidence type="ECO:0000313" key="1">
    <source>
        <dbReference type="Ensembl" id="ENSNNAP00000013090.1"/>
    </source>
</evidence>
<name>A0A8C6XE57_NAJNA</name>
<protein>
    <submittedName>
        <fullName evidence="1">Uncharacterized protein</fullName>
    </submittedName>
</protein>
<dbReference type="GeneTree" id="ENSGT00950000185834"/>
<dbReference type="Proteomes" id="UP000694559">
    <property type="component" value="Unplaced"/>
</dbReference>
<dbReference type="AlphaFoldDB" id="A0A8C6XE57"/>
<reference evidence="1" key="1">
    <citation type="submission" date="2025-08" db="UniProtKB">
        <authorList>
            <consortium name="Ensembl"/>
        </authorList>
    </citation>
    <scope>IDENTIFICATION</scope>
</reference>
<dbReference type="OrthoDB" id="9428219at2759"/>
<accession>A0A8C6XE57</accession>
<proteinExistence type="predicted"/>
<evidence type="ECO:0000313" key="2">
    <source>
        <dbReference type="Proteomes" id="UP000694559"/>
    </source>
</evidence>